<gene>
    <name evidence="4 7" type="primary">fliE</name>
    <name evidence="7" type="ORF">U7230_05420</name>
</gene>
<feature type="region of interest" description="Disordered" evidence="6">
    <location>
        <begin position="1"/>
        <end position="36"/>
    </location>
</feature>
<accession>A0ABZ1C005</accession>
<reference evidence="7 8" key="1">
    <citation type="journal article" date="2024" name="Front. Microbiol.">
        <title>Novel thermophilic genera Geochorda gen. nov. and Carboxydochorda gen. nov. from the deep terrestrial subsurface reveal the ecophysiological diversity in the class Limnochordia.</title>
        <authorList>
            <person name="Karnachuk O.V."/>
            <person name="Lukina A.P."/>
            <person name="Avakyan M.R."/>
            <person name="Kadnikov V.V."/>
            <person name="Begmatov S."/>
            <person name="Beletsky A.V."/>
            <person name="Vlasova K.G."/>
            <person name="Novikov A.A."/>
            <person name="Shcherbakova V.A."/>
            <person name="Mardanov A.V."/>
            <person name="Ravin N.V."/>
        </authorList>
    </citation>
    <scope>NUCLEOTIDE SEQUENCE [LARGE SCALE GENOMIC DNA]</scope>
    <source>
        <strain evidence="7 8">L945</strain>
    </source>
</reference>
<keyword evidence="3 4" id="KW-0975">Bacterial flagellum</keyword>
<evidence type="ECO:0000256" key="6">
    <source>
        <dbReference type="SAM" id="MobiDB-lite"/>
    </source>
</evidence>
<evidence type="ECO:0000256" key="3">
    <source>
        <dbReference type="ARBA" id="ARBA00023143"/>
    </source>
</evidence>
<dbReference type="InterPro" id="IPR001624">
    <property type="entry name" value="FliE"/>
</dbReference>
<dbReference type="PRINTS" id="PR01006">
    <property type="entry name" value="FLGHOOKFLIE"/>
</dbReference>
<sequence length="107" mass="11486">MTAVGGIGRISPGKESLPILQPQDGMGPGSRSQPARPFSEVLRDAIEQVNALQLQAQDAAEALARGDVQDVHQVSLAIERAQLALELTVAVRNKVLEAYQEVSRMQV</sequence>
<evidence type="ECO:0000256" key="2">
    <source>
        <dbReference type="ARBA" id="ARBA00009272"/>
    </source>
</evidence>
<evidence type="ECO:0000313" key="8">
    <source>
        <dbReference type="Proteomes" id="UP001332192"/>
    </source>
</evidence>
<dbReference type="PANTHER" id="PTHR34653:SF1">
    <property type="entry name" value="FLAGELLAR HOOK-BASAL BODY COMPLEX PROTEIN FLIE"/>
    <property type="match status" value="1"/>
</dbReference>
<protein>
    <recommendedName>
        <fullName evidence="4 5">Flagellar hook-basal body complex protein FliE</fullName>
    </recommendedName>
</protein>
<dbReference type="NCBIfam" id="TIGR00205">
    <property type="entry name" value="fliE"/>
    <property type="match status" value="1"/>
</dbReference>
<keyword evidence="8" id="KW-1185">Reference proteome</keyword>
<proteinExistence type="inferred from homology"/>
<evidence type="ECO:0000256" key="5">
    <source>
        <dbReference type="NCBIfam" id="TIGR00205"/>
    </source>
</evidence>
<evidence type="ECO:0000256" key="4">
    <source>
        <dbReference type="HAMAP-Rule" id="MF_00724"/>
    </source>
</evidence>
<comment type="subcellular location">
    <subcellularLocation>
        <location evidence="1 4">Bacterial flagellum basal body</location>
    </subcellularLocation>
</comment>
<keyword evidence="7" id="KW-0282">Flagellum</keyword>
<dbReference type="Proteomes" id="UP001332192">
    <property type="component" value="Chromosome"/>
</dbReference>
<keyword evidence="7" id="KW-0966">Cell projection</keyword>
<comment type="similarity">
    <text evidence="2 4">Belongs to the FliE family.</text>
</comment>
<dbReference type="HAMAP" id="MF_00724">
    <property type="entry name" value="FliE"/>
    <property type="match status" value="1"/>
</dbReference>
<keyword evidence="7" id="KW-0969">Cilium</keyword>
<name>A0ABZ1C005_9FIRM</name>
<evidence type="ECO:0000256" key="1">
    <source>
        <dbReference type="ARBA" id="ARBA00004117"/>
    </source>
</evidence>
<organism evidence="7 8">
    <name type="scientific">Carboxydichorda subterranea</name>
    <dbReference type="NCBI Taxonomy" id="3109565"/>
    <lineage>
        <taxon>Bacteria</taxon>
        <taxon>Bacillati</taxon>
        <taxon>Bacillota</taxon>
        <taxon>Limnochordia</taxon>
        <taxon>Limnochordales</taxon>
        <taxon>Geochordaceae</taxon>
        <taxon>Carboxydichorda</taxon>
    </lineage>
</organism>
<evidence type="ECO:0000313" key="7">
    <source>
        <dbReference type="EMBL" id="WRP18445.1"/>
    </source>
</evidence>
<dbReference type="EMBL" id="CP141615">
    <property type="protein sequence ID" value="WRP18445.1"/>
    <property type="molecule type" value="Genomic_DNA"/>
</dbReference>
<dbReference type="PANTHER" id="PTHR34653">
    <property type="match status" value="1"/>
</dbReference>
<dbReference type="Pfam" id="PF02049">
    <property type="entry name" value="FliE"/>
    <property type="match status" value="1"/>
</dbReference>
<dbReference type="RefSeq" id="WP_324717718.1">
    <property type="nucleotide sequence ID" value="NZ_CP141615.1"/>
</dbReference>